<reference evidence="5" key="2">
    <citation type="submission" date="2022-09" db="EMBL/GenBank/DDBJ databases">
        <authorList>
            <person name="Sun Q."/>
            <person name="Ohkuma M."/>
        </authorList>
    </citation>
    <scope>NUCLEOTIDE SEQUENCE</scope>
    <source>
        <strain evidence="5">JCM 3093</strain>
    </source>
</reference>
<dbReference type="InterPro" id="IPR039420">
    <property type="entry name" value="WalR-like"/>
</dbReference>
<dbReference type="PANTHER" id="PTHR43214">
    <property type="entry name" value="TWO-COMPONENT RESPONSE REGULATOR"/>
    <property type="match status" value="1"/>
</dbReference>
<dbReference type="PROSITE" id="PS50110">
    <property type="entry name" value="RESPONSE_REGULATORY"/>
    <property type="match status" value="1"/>
</dbReference>
<dbReference type="SUPFAM" id="SSF46894">
    <property type="entry name" value="C-terminal effector domain of the bipartite response regulators"/>
    <property type="match status" value="1"/>
</dbReference>
<protein>
    <submittedName>
        <fullName evidence="5">DNA-binding response regulator</fullName>
    </submittedName>
</protein>
<evidence type="ECO:0000313" key="5">
    <source>
        <dbReference type="EMBL" id="GGK52360.1"/>
    </source>
</evidence>
<feature type="domain" description="HTH luxR-type" evidence="3">
    <location>
        <begin position="136"/>
        <end position="201"/>
    </location>
</feature>
<dbReference type="PANTHER" id="PTHR43214:SF42">
    <property type="entry name" value="TRANSCRIPTIONAL REGULATORY PROTEIN DESR"/>
    <property type="match status" value="1"/>
</dbReference>
<sequence length="203" mass="21549">MRMIRVLIAEDMRILREALCGLLELESDMAVVAAVGSGDRIVPAALEHRPDVAVIDIELPGVDGLQAAAELRDRLPECRTLILTAVGRPGNLRRGIAAQVAGFMVKDSRPQDLTDAIRTVAAGGRVIDPQLAYAALDVAGSPLTAREADVLRLTASGATPREVSAQLHLSYGTVRNYLASAVIKLGARNRVDAIRIATAAGWL</sequence>
<reference evidence="5" key="1">
    <citation type="journal article" date="2014" name="Int. J. Syst. Evol. Microbiol.">
        <title>Complete genome sequence of Corynebacterium casei LMG S-19264T (=DSM 44701T), isolated from a smear-ripened cheese.</title>
        <authorList>
            <consortium name="US DOE Joint Genome Institute (JGI-PGF)"/>
            <person name="Walter F."/>
            <person name="Albersmeier A."/>
            <person name="Kalinowski J."/>
            <person name="Ruckert C."/>
        </authorList>
    </citation>
    <scope>NUCLEOTIDE SEQUENCE</scope>
    <source>
        <strain evidence="5">JCM 3093</strain>
    </source>
</reference>
<dbReference type="Gene3D" id="1.10.10.10">
    <property type="entry name" value="Winged helix-like DNA-binding domain superfamily/Winged helix DNA-binding domain"/>
    <property type="match status" value="1"/>
</dbReference>
<proteinExistence type="predicted"/>
<dbReference type="InterPro" id="IPR016032">
    <property type="entry name" value="Sig_transdc_resp-reg_C-effctor"/>
</dbReference>
<evidence type="ECO:0000256" key="1">
    <source>
        <dbReference type="ARBA" id="ARBA00023125"/>
    </source>
</evidence>
<dbReference type="GO" id="GO:0003677">
    <property type="term" value="F:DNA binding"/>
    <property type="evidence" value="ECO:0007669"/>
    <property type="project" value="UniProtKB-KW"/>
</dbReference>
<gene>
    <name evidence="5" type="primary">desR</name>
    <name evidence="5" type="ORF">GCM10010126_09840</name>
</gene>
<evidence type="ECO:0000259" key="3">
    <source>
        <dbReference type="PROSITE" id="PS50043"/>
    </source>
</evidence>
<dbReference type="SUPFAM" id="SSF52172">
    <property type="entry name" value="CheY-like"/>
    <property type="match status" value="1"/>
</dbReference>
<dbReference type="Pfam" id="PF00072">
    <property type="entry name" value="Response_reg"/>
    <property type="match status" value="1"/>
</dbReference>
<dbReference type="InterPro" id="IPR000792">
    <property type="entry name" value="Tscrpt_reg_LuxR_C"/>
</dbReference>
<dbReference type="Pfam" id="PF00196">
    <property type="entry name" value="GerE"/>
    <property type="match status" value="1"/>
</dbReference>
<feature type="domain" description="Response regulatory" evidence="4">
    <location>
        <begin position="5"/>
        <end position="121"/>
    </location>
</feature>
<accession>A0AA37BCZ7</accession>
<evidence type="ECO:0000259" key="4">
    <source>
        <dbReference type="PROSITE" id="PS50110"/>
    </source>
</evidence>
<evidence type="ECO:0000313" key="6">
    <source>
        <dbReference type="Proteomes" id="UP000627984"/>
    </source>
</evidence>
<feature type="modified residue" description="4-aspartylphosphate" evidence="2">
    <location>
        <position position="56"/>
    </location>
</feature>
<dbReference type="CDD" id="cd06170">
    <property type="entry name" value="LuxR_C_like"/>
    <property type="match status" value="1"/>
</dbReference>
<dbReference type="GO" id="GO:0000160">
    <property type="term" value="P:phosphorelay signal transduction system"/>
    <property type="evidence" value="ECO:0007669"/>
    <property type="project" value="InterPro"/>
</dbReference>
<dbReference type="Proteomes" id="UP000627984">
    <property type="component" value="Unassembled WGS sequence"/>
</dbReference>
<dbReference type="SMART" id="SM00448">
    <property type="entry name" value="REC"/>
    <property type="match status" value="1"/>
</dbReference>
<dbReference type="AlphaFoldDB" id="A0AA37BCZ7"/>
<dbReference type="SMART" id="SM00421">
    <property type="entry name" value="HTH_LUXR"/>
    <property type="match status" value="1"/>
</dbReference>
<dbReference type="InterPro" id="IPR001789">
    <property type="entry name" value="Sig_transdc_resp-reg_receiver"/>
</dbReference>
<dbReference type="GO" id="GO:0006355">
    <property type="term" value="P:regulation of DNA-templated transcription"/>
    <property type="evidence" value="ECO:0007669"/>
    <property type="project" value="InterPro"/>
</dbReference>
<dbReference type="PRINTS" id="PR00038">
    <property type="entry name" value="HTHLUXR"/>
</dbReference>
<dbReference type="EMBL" id="BMQD01000002">
    <property type="protein sequence ID" value="GGK52360.1"/>
    <property type="molecule type" value="Genomic_DNA"/>
</dbReference>
<organism evidence="5 6">
    <name type="scientific">Planomonospora parontospora</name>
    <dbReference type="NCBI Taxonomy" id="58119"/>
    <lineage>
        <taxon>Bacteria</taxon>
        <taxon>Bacillati</taxon>
        <taxon>Actinomycetota</taxon>
        <taxon>Actinomycetes</taxon>
        <taxon>Streptosporangiales</taxon>
        <taxon>Streptosporangiaceae</taxon>
        <taxon>Planomonospora</taxon>
    </lineage>
</organism>
<comment type="caution">
    <text evidence="5">The sequence shown here is derived from an EMBL/GenBank/DDBJ whole genome shotgun (WGS) entry which is preliminary data.</text>
</comment>
<evidence type="ECO:0000256" key="2">
    <source>
        <dbReference type="PROSITE-ProRule" id="PRU00169"/>
    </source>
</evidence>
<dbReference type="PROSITE" id="PS50043">
    <property type="entry name" value="HTH_LUXR_2"/>
    <property type="match status" value="1"/>
</dbReference>
<dbReference type="Gene3D" id="3.40.50.2300">
    <property type="match status" value="1"/>
</dbReference>
<dbReference type="InterPro" id="IPR011006">
    <property type="entry name" value="CheY-like_superfamily"/>
</dbReference>
<dbReference type="InterPro" id="IPR036388">
    <property type="entry name" value="WH-like_DNA-bd_sf"/>
</dbReference>
<keyword evidence="2" id="KW-0597">Phosphoprotein</keyword>
<name>A0AA37BCZ7_9ACTN</name>
<keyword evidence="1 5" id="KW-0238">DNA-binding</keyword>